<evidence type="ECO:0000313" key="1">
    <source>
        <dbReference type="EMBL" id="MBA0792350.1"/>
    </source>
</evidence>
<organism evidence="1 2">
    <name type="scientific">Gossypium harknessii</name>
    <dbReference type="NCBI Taxonomy" id="34285"/>
    <lineage>
        <taxon>Eukaryota</taxon>
        <taxon>Viridiplantae</taxon>
        <taxon>Streptophyta</taxon>
        <taxon>Embryophyta</taxon>
        <taxon>Tracheophyta</taxon>
        <taxon>Spermatophyta</taxon>
        <taxon>Magnoliopsida</taxon>
        <taxon>eudicotyledons</taxon>
        <taxon>Gunneridae</taxon>
        <taxon>Pentapetalae</taxon>
        <taxon>rosids</taxon>
        <taxon>malvids</taxon>
        <taxon>Malvales</taxon>
        <taxon>Malvaceae</taxon>
        <taxon>Malvoideae</taxon>
        <taxon>Gossypium</taxon>
    </lineage>
</organism>
<sequence>FLRNCSVFEVELWGILDGLTTLIDCGLDNVIIQVMMAIRESSTGGSNTVLIRRII</sequence>
<dbReference type="EMBL" id="JABFAD010000002">
    <property type="protein sequence ID" value="MBA0792350.1"/>
    <property type="molecule type" value="Genomic_DNA"/>
</dbReference>
<name>A0A7J9G454_9ROSI</name>
<comment type="caution">
    <text evidence="1">The sequence shown here is derived from an EMBL/GenBank/DDBJ whole genome shotgun (WGS) entry which is preliminary data.</text>
</comment>
<dbReference type="AlphaFoldDB" id="A0A7J9G454"/>
<keyword evidence="2" id="KW-1185">Reference proteome</keyword>
<reference evidence="1 2" key="1">
    <citation type="journal article" date="2019" name="Genome Biol. Evol.">
        <title>Insights into the evolution of the New World diploid cottons (Gossypium, subgenus Houzingenia) based on genome sequencing.</title>
        <authorList>
            <person name="Grover C.E."/>
            <person name="Arick M.A. 2nd"/>
            <person name="Thrash A."/>
            <person name="Conover J.L."/>
            <person name="Sanders W.S."/>
            <person name="Peterson D.G."/>
            <person name="Frelichowski J.E."/>
            <person name="Scheffler J.A."/>
            <person name="Scheffler B.E."/>
            <person name="Wendel J.F."/>
        </authorList>
    </citation>
    <scope>NUCLEOTIDE SEQUENCE [LARGE SCALE GENOMIC DNA]</scope>
    <source>
        <strain evidence="1">0</strain>
        <tissue evidence="1">Leaf</tissue>
    </source>
</reference>
<accession>A0A7J9G454</accession>
<dbReference type="OrthoDB" id="947232at2759"/>
<feature type="non-terminal residue" evidence="1">
    <location>
        <position position="1"/>
    </location>
</feature>
<evidence type="ECO:0000313" key="2">
    <source>
        <dbReference type="Proteomes" id="UP000593560"/>
    </source>
</evidence>
<gene>
    <name evidence="1" type="ORF">Gohar_016857</name>
</gene>
<protein>
    <submittedName>
        <fullName evidence="1">Uncharacterized protein</fullName>
    </submittedName>
</protein>
<dbReference type="Proteomes" id="UP000593560">
    <property type="component" value="Unassembled WGS sequence"/>
</dbReference>
<proteinExistence type="predicted"/>